<dbReference type="STRING" id="154621.RV11_GL002523"/>
<gene>
    <name evidence="1" type="ORF">UC3_01589</name>
</gene>
<dbReference type="OrthoDB" id="2156137at2"/>
<sequence>MIEIYLFINPLGSICYHTEKQILDFVESGSKKIQFRFIPLVNLRTIGDLMKREGIPTTDIKKRNHLFETIFSASLDYKAAQLQGKKKGRHFLLRLQEAVGCHGKAYSKKLVEELIVDTGGDLEMFLEDRESEFVKEAFYSDQQIAREMDIVQHPSAVVYNFSYNKDFGVLVEGKAAMSDIFELCQSPETIYDLLDEDYFNQKNKRQVGTNGHSLHLI</sequence>
<dbReference type="EMBL" id="AJAT01000013">
    <property type="protein sequence ID" value="EOL44772.1"/>
    <property type="molecule type" value="Genomic_DNA"/>
</dbReference>
<dbReference type="HOGENOM" id="CLU_093802_1_0_9"/>
<organism evidence="1 2">
    <name type="scientific">Enterococcus phoeniculicola ATCC BAA-412</name>
    <dbReference type="NCBI Taxonomy" id="1158610"/>
    <lineage>
        <taxon>Bacteria</taxon>
        <taxon>Bacillati</taxon>
        <taxon>Bacillota</taxon>
        <taxon>Bacilli</taxon>
        <taxon>Lactobacillales</taxon>
        <taxon>Enterococcaceae</taxon>
        <taxon>Enterococcus</taxon>
    </lineage>
</organism>
<keyword evidence="2" id="KW-1185">Reference proteome</keyword>
<dbReference type="AlphaFoldDB" id="R3WBC4"/>
<reference evidence="1 2" key="1">
    <citation type="submission" date="2013-02" db="EMBL/GenBank/DDBJ databases">
        <title>The Genome Sequence of Enterococcus phoeniculicola BAA-412.</title>
        <authorList>
            <consortium name="The Broad Institute Genome Sequencing Platform"/>
            <consortium name="The Broad Institute Genome Sequencing Center for Infectious Disease"/>
            <person name="Earl A.M."/>
            <person name="Gilmore M.S."/>
            <person name="Lebreton F."/>
            <person name="Walker B."/>
            <person name="Young S.K."/>
            <person name="Zeng Q."/>
            <person name="Gargeya S."/>
            <person name="Fitzgerald M."/>
            <person name="Haas B."/>
            <person name="Abouelleil A."/>
            <person name="Alvarado L."/>
            <person name="Arachchi H.M."/>
            <person name="Berlin A.M."/>
            <person name="Chapman S.B."/>
            <person name="Dewar J."/>
            <person name="Goldberg J."/>
            <person name="Griggs A."/>
            <person name="Gujja S."/>
            <person name="Hansen M."/>
            <person name="Howarth C."/>
            <person name="Imamovic A."/>
            <person name="Larimer J."/>
            <person name="McCowan C."/>
            <person name="Murphy C."/>
            <person name="Neiman D."/>
            <person name="Pearson M."/>
            <person name="Priest M."/>
            <person name="Roberts A."/>
            <person name="Saif S."/>
            <person name="Shea T."/>
            <person name="Sisk P."/>
            <person name="Sykes S."/>
            <person name="Wortman J."/>
            <person name="Nusbaum C."/>
            <person name="Birren B."/>
        </authorList>
    </citation>
    <scope>NUCLEOTIDE SEQUENCE [LARGE SCALE GENOMIC DNA]</scope>
    <source>
        <strain evidence="1 2">ATCC BAA-412</strain>
    </source>
</reference>
<proteinExistence type="predicted"/>
<evidence type="ECO:0000313" key="1">
    <source>
        <dbReference type="EMBL" id="EOL44772.1"/>
    </source>
</evidence>
<name>R3WBC4_9ENTE</name>
<dbReference type="CDD" id="cd03025">
    <property type="entry name" value="DsbA_FrnE_like"/>
    <property type="match status" value="1"/>
</dbReference>
<dbReference type="PATRIC" id="fig|1158610.3.peg.1576"/>
<dbReference type="SUPFAM" id="SSF52833">
    <property type="entry name" value="Thioredoxin-like"/>
    <property type="match status" value="1"/>
</dbReference>
<dbReference type="eggNOG" id="COG2761">
    <property type="taxonomic scope" value="Bacteria"/>
</dbReference>
<evidence type="ECO:0008006" key="3">
    <source>
        <dbReference type="Google" id="ProtNLM"/>
    </source>
</evidence>
<dbReference type="RefSeq" id="WP_010768252.1">
    <property type="nucleotide sequence ID" value="NZ_ASWE01000003.1"/>
</dbReference>
<comment type="caution">
    <text evidence="1">The sequence shown here is derived from an EMBL/GenBank/DDBJ whole genome shotgun (WGS) entry which is preliminary data.</text>
</comment>
<evidence type="ECO:0000313" key="2">
    <source>
        <dbReference type="Proteomes" id="UP000013785"/>
    </source>
</evidence>
<dbReference type="Gene3D" id="3.40.30.10">
    <property type="entry name" value="Glutaredoxin"/>
    <property type="match status" value="1"/>
</dbReference>
<protein>
    <recommendedName>
        <fullName evidence="3">Dithiol-disulfide isomerase</fullName>
    </recommendedName>
</protein>
<dbReference type="Pfam" id="PF13743">
    <property type="entry name" value="Thioredoxin_5"/>
    <property type="match status" value="1"/>
</dbReference>
<accession>R3WBC4</accession>
<dbReference type="InterPro" id="IPR036249">
    <property type="entry name" value="Thioredoxin-like_sf"/>
</dbReference>
<dbReference type="Proteomes" id="UP000013785">
    <property type="component" value="Unassembled WGS sequence"/>
</dbReference>